<sequence>MSSRSFDNMNFTELESLIDTNNRERLKFYIRELFTREKNLQNENTRLISTLNMNENKLENQNLEIHRKESYIIKLQTDISKMEHKYQTDITKIELKFQAETNILKTEINKFQGDNNLLKAEVELKNSLIQKEKDDNDNLKKYNIFLMDQIRYLQSHNNVLNRNEIKTENNFETYEGSSNEIDHFFFIFNNYENNGEYKSPEHD</sequence>
<protein>
    <submittedName>
        <fullName evidence="1">7432_t:CDS:1</fullName>
    </submittedName>
</protein>
<gene>
    <name evidence="1" type="ORF">SCALOS_LOCUS5445</name>
</gene>
<reference evidence="1" key="1">
    <citation type="submission" date="2021-06" db="EMBL/GenBank/DDBJ databases">
        <authorList>
            <person name="Kallberg Y."/>
            <person name="Tangrot J."/>
            <person name="Rosling A."/>
        </authorList>
    </citation>
    <scope>NUCLEOTIDE SEQUENCE</scope>
    <source>
        <strain evidence="1">AU212A</strain>
    </source>
</reference>
<dbReference type="EMBL" id="CAJVPM010008876">
    <property type="protein sequence ID" value="CAG8559057.1"/>
    <property type="molecule type" value="Genomic_DNA"/>
</dbReference>
<evidence type="ECO:0000313" key="1">
    <source>
        <dbReference type="EMBL" id="CAG8559057.1"/>
    </source>
</evidence>
<dbReference type="Proteomes" id="UP000789860">
    <property type="component" value="Unassembled WGS sequence"/>
</dbReference>
<accession>A0ACA9LZZ6</accession>
<organism evidence="1 2">
    <name type="scientific">Scutellospora calospora</name>
    <dbReference type="NCBI Taxonomy" id="85575"/>
    <lineage>
        <taxon>Eukaryota</taxon>
        <taxon>Fungi</taxon>
        <taxon>Fungi incertae sedis</taxon>
        <taxon>Mucoromycota</taxon>
        <taxon>Glomeromycotina</taxon>
        <taxon>Glomeromycetes</taxon>
        <taxon>Diversisporales</taxon>
        <taxon>Gigasporaceae</taxon>
        <taxon>Scutellospora</taxon>
    </lineage>
</organism>
<proteinExistence type="predicted"/>
<evidence type="ECO:0000313" key="2">
    <source>
        <dbReference type="Proteomes" id="UP000789860"/>
    </source>
</evidence>
<keyword evidence="2" id="KW-1185">Reference proteome</keyword>
<comment type="caution">
    <text evidence="1">The sequence shown here is derived from an EMBL/GenBank/DDBJ whole genome shotgun (WGS) entry which is preliminary data.</text>
</comment>
<name>A0ACA9LZZ6_9GLOM</name>